<dbReference type="InterPro" id="IPR024775">
    <property type="entry name" value="DinB-like"/>
</dbReference>
<feature type="domain" description="DinB-like" evidence="1">
    <location>
        <begin position="20"/>
        <end position="144"/>
    </location>
</feature>
<protein>
    <recommendedName>
        <fullName evidence="1">DinB-like domain-containing protein</fullName>
    </recommendedName>
</protein>
<dbReference type="Proteomes" id="UP001646157">
    <property type="component" value="Unassembled WGS sequence"/>
</dbReference>
<proteinExistence type="predicted"/>
<organism evidence="2 3">
    <name type="scientific">Rossellomorea pakistanensis</name>
    <dbReference type="NCBI Taxonomy" id="992288"/>
    <lineage>
        <taxon>Bacteria</taxon>
        <taxon>Bacillati</taxon>
        <taxon>Bacillota</taxon>
        <taxon>Bacilli</taxon>
        <taxon>Bacillales</taxon>
        <taxon>Bacillaceae</taxon>
        <taxon>Rossellomorea</taxon>
    </lineage>
</organism>
<reference evidence="2 3" key="1">
    <citation type="submission" date="2021-01" db="EMBL/GenBank/DDBJ databases">
        <title>Genomic Encyclopedia of Type Strains, Phase IV (KMG-IV): sequencing the most valuable type-strain genomes for metagenomic binning, comparative biology and taxonomic classification.</title>
        <authorList>
            <person name="Goeker M."/>
        </authorList>
    </citation>
    <scope>NUCLEOTIDE SEQUENCE [LARGE SCALE GENOMIC DNA]</scope>
    <source>
        <strain evidence="2 3">DSM 24834</strain>
    </source>
</reference>
<evidence type="ECO:0000313" key="2">
    <source>
        <dbReference type="EMBL" id="MBM7587507.1"/>
    </source>
</evidence>
<dbReference type="InterPro" id="IPR034660">
    <property type="entry name" value="DinB/YfiT-like"/>
</dbReference>
<evidence type="ECO:0000313" key="3">
    <source>
        <dbReference type="Proteomes" id="UP001646157"/>
    </source>
</evidence>
<dbReference type="Gene3D" id="1.20.120.450">
    <property type="entry name" value="dinb family like domain"/>
    <property type="match status" value="1"/>
</dbReference>
<comment type="caution">
    <text evidence="2">The sequence shown here is derived from an EMBL/GenBank/DDBJ whole genome shotgun (WGS) entry which is preliminary data.</text>
</comment>
<evidence type="ECO:0000259" key="1">
    <source>
        <dbReference type="Pfam" id="PF12867"/>
    </source>
</evidence>
<dbReference type="Pfam" id="PF12867">
    <property type="entry name" value="DinB_2"/>
    <property type="match status" value="1"/>
</dbReference>
<keyword evidence="3" id="KW-1185">Reference proteome</keyword>
<gene>
    <name evidence="2" type="ORF">JOC86_004080</name>
</gene>
<name>A0ABS2NI12_9BACI</name>
<dbReference type="SUPFAM" id="SSF109854">
    <property type="entry name" value="DinB/YfiT-like putative metalloenzymes"/>
    <property type="match status" value="1"/>
</dbReference>
<sequence>MVNIASQLEGIIQVVPKKVLSLTDIDYKPRPSKWSKKEILGHLCDSANINHKRFVEILISKEPIVISGYNQDLWVQVHQYHSKFSVEEILNIWTSLNTQIIYLLSAITDEQLELQCKTEEQKAVTLEWLVTDYLDHMNHHLKQIIGK</sequence>
<dbReference type="EMBL" id="JAFBDZ010000004">
    <property type="protein sequence ID" value="MBM7587507.1"/>
    <property type="molecule type" value="Genomic_DNA"/>
</dbReference>
<accession>A0ABS2NI12</accession>